<dbReference type="InterPro" id="IPR052159">
    <property type="entry name" value="Competence_DNA_uptake"/>
</dbReference>
<feature type="transmembrane region" description="Helical" evidence="6">
    <location>
        <begin position="371"/>
        <end position="392"/>
    </location>
</feature>
<evidence type="ECO:0000313" key="8">
    <source>
        <dbReference type="EMBL" id="ERF61102.1"/>
    </source>
</evidence>
<comment type="caution">
    <text evidence="8">The sequence shown here is derived from an EMBL/GenBank/DDBJ whole genome shotgun (WGS) entry which is preliminary data.</text>
</comment>
<accession>U2L2N1</accession>
<dbReference type="PANTHER" id="PTHR30619">
    <property type="entry name" value="DNA INTERNALIZATION/COMPETENCE PROTEIN COMEC/REC2"/>
    <property type="match status" value="1"/>
</dbReference>
<feature type="transmembrane region" description="Helical" evidence="6">
    <location>
        <begin position="399"/>
        <end position="419"/>
    </location>
</feature>
<dbReference type="EMBL" id="AUZJ01000017">
    <property type="protein sequence ID" value="ERF61102.1"/>
    <property type="molecule type" value="Genomic_DNA"/>
</dbReference>
<keyword evidence="4 6" id="KW-1133">Transmembrane helix</keyword>
<feature type="transmembrane region" description="Helical" evidence="6">
    <location>
        <begin position="261"/>
        <end position="289"/>
    </location>
</feature>
<keyword evidence="2" id="KW-1003">Cell membrane</keyword>
<dbReference type="InterPro" id="IPR004477">
    <property type="entry name" value="ComEC_N"/>
</dbReference>
<dbReference type="STRING" id="1125725.HMPREF1325_1574"/>
<evidence type="ECO:0000256" key="1">
    <source>
        <dbReference type="ARBA" id="ARBA00004651"/>
    </source>
</evidence>
<dbReference type="eggNOG" id="COG0658">
    <property type="taxonomic scope" value="Bacteria"/>
</dbReference>
<dbReference type="PATRIC" id="fig|1125725.3.peg.858"/>
<feature type="transmembrane region" description="Helical" evidence="6">
    <location>
        <begin position="295"/>
        <end position="321"/>
    </location>
</feature>
<dbReference type="NCBIfam" id="TIGR00360">
    <property type="entry name" value="ComEC_N-term"/>
    <property type="match status" value="1"/>
</dbReference>
<reference evidence="10 11" key="1">
    <citation type="submission" date="2013-08" db="EMBL/GenBank/DDBJ databases">
        <authorList>
            <person name="Durkin A.S."/>
            <person name="Haft D.R."/>
            <person name="McCorrison J."/>
            <person name="Torralba M."/>
            <person name="Gillis M."/>
            <person name="Haft D.H."/>
            <person name="Methe B."/>
            <person name="Sutton G."/>
            <person name="Nelson K.E."/>
        </authorList>
    </citation>
    <scope>NUCLEOTIDE SEQUENCE [LARGE SCALE GENOMIC DNA]</scope>
    <source>
        <strain evidence="9 11">ATCC 35536</strain>
        <strain evidence="8 10">VPI DR56BR1116</strain>
    </source>
</reference>
<feature type="transmembrane region" description="Helical" evidence="6">
    <location>
        <begin position="204"/>
        <end position="227"/>
    </location>
</feature>
<evidence type="ECO:0000256" key="6">
    <source>
        <dbReference type="SAM" id="Phobius"/>
    </source>
</evidence>
<dbReference type="Proteomes" id="UP000016412">
    <property type="component" value="Unassembled WGS sequence"/>
</dbReference>
<feature type="transmembrane region" description="Helical" evidence="6">
    <location>
        <begin position="166"/>
        <end position="183"/>
    </location>
</feature>
<dbReference type="Proteomes" id="UP000016646">
    <property type="component" value="Unassembled WGS sequence"/>
</dbReference>
<feature type="domain" description="ComEC/Rec2-related protein" evidence="7">
    <location>
        <begin position="180"/>
        <end position="417"/>
    </location>
</feature>
<protein>
    <submittedName>
        <fullName evidence="8">Competence protein</fullName>
    </submittedName>
</protein>
<gene>
    <name evidence="9" type="ORF">HMPREF0860_0601</name>
    <name evidence="8" type="ORF">HMPREF1325_1574</name>
</gene>
<dbReference type="AlphaFoldDB" id="U2L2N1"/>
<dbReference type="PANTHER" id="PTHR30619:SF7">
    <property type="entry name" value="BETA-LACTAMASE DOMAIN PROTEIN"/>
    <property type="match status" value="1"/>
</dbReference>
<keyword evidence="11" id="KW-1185">Reference proteome</keyword>
<proteinExistence type="predicted"/>
<dbReference type="RefSeq" id="WP_021329944.1">
    <property type="nucleotide sequence ID" value="NZ_AUZJ01000017.1"/>
</dbReference>
<name>U2L2N1_TRESO</name>
<dbReference type="GO" id="GO:0005886">
    <property type="term" value="C:plasma membrane"/>
    <property type="evidence" value="ECO:0007669"/>
    <property type="project" value="UniProtKB-SubCell"/>
</dbReference>
<evidence type="ECO:0000313" key="11">
    <source>
        <dbReference type="Proteomes" id="UP000016646"/>
    </source>
</evidence>
<feature type="transmembrane region" description="Helical" evidence="6">
    <location>
        <begin position="233"/>
        <end position="254"/>
    </location>
</feature>
<evidence type="ECO:0000256" key="2">
    <source>
        <dbReference type="ARBA" id="ARBA00022475"/>
    </source>
</evidence>
<dbReference type="Pfam" id="PF03772">
    <property type="entry name" value="Competence"/>
    <property type="match status" value="1"/>
</dbReference>
<evidence type="ECO:0000313" key="10">
    <source>
        <dbReference type="Proteomes" id="UP000016412"/>
    </source>
</evidence>
<feature type="transmembrane region" description="Helical" evidence="6">
    <location>
        <begin position="342"/>
        <end position="365"/>
    </location>
</feature>
<organism evidence="8 10">
    <name type="scientific">Treponema socranskii subsp. socranskii VPI DR56BR1116 = ATCC 35536</name>
    <dbReference type="NCBI Taxonomy" id="1125725"/>
    <lineage>
        <taxon>Bacteria</taxon>
        <taxon>Pseudomonadati</taxon>
        <taxon>Spirochaetota</taxon>
        <taxon>Spirochaetia</taxon>
        <taxon>Spirochaetales</taxon>
        <taxon>Treponemataceae</taxon>
        <taxon>Treponema</taxon>
    </lineage>
</organism>
<evidence type="ECO:0000256" key="5">
    <source>
        <dbReference type="ARBA" id="ARBA00023136"/>
    </source>
</evidence>
<evidence type="ECO:0000313" key="9">
    <source>
        <dbReference type="EMBL" id="ERK04992.1"/>
    </source>
</evidence>
<evidence type="ECO:0000259" key="7">
    <source>
        <dbReference type="Pfam" id="PF03772"/>
    </source>
</evidence>
<sequence>MVIGKRLKHPLFCAVLISSVLAYGGIVPVKNRHAFASLVPPLDIVSMYGTVVSNPVKSQKRGAYSLEFAPDFVVSKGGVKSSARGHITAVIDEKTVEAYFPGKLYSASYGKGAVLCESGARLFLSGRAGKSGVFFVSKAESPSPEKSFTGKLSRIRALSRLQFRRLMYAWGGAGGLLLALLSGSREYTERAVSDAFRNAGLSHILALSGMHLSLVSGIALFAGMRLFGKTKSYIFQFCAVSLFVWFAGFSPSLLRAFLCNVLLLLCSVCGIAGADTVLILCAAFILHVLIAPAHILSAAFMLSYGALLGILLFSETLNAFLIRALGQKISAPLSASLGAQTLTAPVTLSLFGTFMPVGVIATALVSPLVTVFIYAGIVCIALSLALPFFAPLAGAVMNAIYGLIKLLVLFFARAPYVHIA</sequence>
<dbReference type="OrthoDB" id="9761531at2"/>
<comment type="subcellular location">
    <subcellularLocation>
        <location evidence="1">Cell membrane</location>
        <topology evidence="1">Multi-pass membrane protein</topology>
    </subcellularLocation>
</comment>
<evidence type="ECO:0000256" key="4">
    <source>
        <dbReference type="ARBA" id="ARBA00022989"/>
    </source>
</evidence>
<dbReference type="EMBL" id="AVQI01000006">
    <property type="protein sequence ID" value="ERK04992.1"/>
    <property type="molecule type" value="Genomic_DNA"/>
</dbReference>
<keyword evidence="3 6" id="KW-0812">Transmembrane</keyword>
<evidence type="ECO:0000256" key="3">
    <source>
        <dbReference type="ARBA" id="ARBA00022692"/>
    </source>
</evidence>
<keyword evidence="5 6" id="KW-0472">Membrane</keyword>